<dbReference type="InterPro" id="IPR011234">
    <property type="entry name" value="Fumarylacetoacetase-like_C"/>
</dbReference>
<reference evidence="4 5" key="1">
    <citation type="submission" date="2017-11" db="EMBL/GenBank/DDBJ databases">
        <title>The genome of Rhizophagus clarus HR1 reveals common genetic basis of auxotrophy among arbuscular mycorrhizal fungi.</title>
        <authorList>
            <person name="Kobayashi Y."/>
        </authorList>
    </citation>
    <scope>NUCLEOTIDE SEQUENCE [LARGE SCALE GENOMIC DNA]</scope>
    <source>
        <strain evidence="4 5">HR1</strain>
    </source>
</reference>
<evidence type="ECO:0000256" key="1">
    <source>
        <dbReference type="ARBA" id="ARBA00010211"/>
    </source>
</evidence>
<dbReference type="PANTHER" id="PTHR11820:SF7">
    <property type="entry name" value="ACYLPYRUVASE FAHD1, MITOCHONDRIAL"/>
    <property type="match status" value="1"/>
</dbReference>
<proteinExistence type="inferred from homology"/>
<dbReference type="Pfam" id="PF01557">
    <property type="entry name" value="FAA_hydrolase"/>
    <property type="match status" value="1"/>
</dbReference>
<dbReference type="AlphaFoldDB" id="A0A2Z6QYP2"/>
<dbReference type="PANTHER" id="PTHR11820">
    <property type="entry name" value="ACYLPYRUVASE"/>
    <property type="match status" value="1"/>
</dbReference>
<dbReference type="Proteomes" id="UP000247702">
    <property type="component" value="Unassembled WGS sequence"/>
</dbReference>
<dbReference type="GO" id="GO:0046872">
    <property type="term" value="F:metal ion binding"/>
    <property type="evidence" value="ECO:0007669"/>
    <property type="project" value="UniProtKB-KW"/>
</dbReference>
<dbReference type="FunFam" id="3.90.850.10:FF:000003">
    <property type="entry name" value="Fumarylacetoacetate hydrolase domain-containing 1"/>
    <property type="match status" value="1"/>
</dbReference>
<feature type="domain" description="Fumarylacetoacetase-like C-terminal" evidence="3">
    <location>
        <begin position="33"/>
        <end position="222"/>
    </location>
</feature>
<accession>A0A2Z6QYP2</accession>
<dbReference type="SUPFAM" id="SSF56529">
    <property type="entry name" value="FAH"/>
    <property type="match status" value="1"/>
</dbReference>
<gene>
    <name evidence="4" type="ORF">RclHR1_00180037</name>
</gene>
<comment type="similarity">
    <text evidence="1">Belongs to the FAH family.</text>
</comment>
<evidence type="ECO:0000256" key="2">
    <source>
        <dbReference type="ARBA" id="ARBA00022723"/>
    </source>
</evidence>
<dbReference type="GO" id="GO:0005739">
    <property type="term" value="C:mitochondrion"/>
    <property type="evidence" value="ECO:0007669"/>
    <property type="project" value="TreeGrafter"/>
</dbReference>
<evidence type="ECO:0000259" key="3">
    <source>
        <dbReference type="Pfam" id="PF01557"/>
    </source>
</evidence>
<dbReference type="STRING" id="94130.A0A2Z6QYP2"/>
<dbReference type="InterPro" id="IPR036663">
    <property type="entry name" value="Fumarylacetoacetase_C_sf"/>
</dbReference>
<dbReference type="GO" id="GO:0018773">
    <property type="term" value="F:acetylpyruvate hydrolase activity"/>
    <property type="evidence" value="ECO:0007669"/>
    <property type="project" value="TreeGrafter"/>
</dbReference>
<evidence type="ECO:0000313" key="5">
    <source>
        <dbReference type="Proteomes" id="UP000247702"/>
    </source>
</evidence>
<comment type="caution">
    <text evidence="4">The sequence shown here is derived from an EMBL/GenBank/DDBJ whole genome shotgun (WGS) entry which is preliminary data.</text>
</comment>
<sequence>MYLLYNQYAQLKLNQDIVDSPFIMQNFTKIGKKIVAIGRNFSEHAKELGNAVPTSPFFFLKPTSSYLLSGGEVEIPKGCVVNHEVELGVIIGKDGRDIRESEAMDYVEGYALGIDMTARNLQEVAKKKGLPWSAAKGFDTFTPIGEFIPKSEIKDPHDVNIWLKLNEEMKQNGTTKDMVFKIPTLIEHVSSIMKLERGDLILTGTPSGVGAIHPGQVITAGLNVSDKSLSTIKFSVVERVGLFEFKP</sequence>
<protein>
    <recommendedName>
        <fullName evidence="3">Fumarylacetoacetase-like C-terminal domain-containing protein</fullName>
    </recommendedName>
</protein>
<dbReference type="EMBL" id="BEXD01000890">
    <property type="protein sequence ID" value="GBB90899.1"/>
    <property type="molecule type" value="Genomic_DNA"/>
</dbReference>
<keyword evidence="5" id="KW-1185">Reference proteome</keyword>
<name>A0A2Z6QYP2_9GLOM</name>
<evidence type="ECO:0000313" key="4">
    <source>
        <dbReference type="EMBL" id="GBB90899.1"/>
    </source>
</evidence>
<dbReference type="GO" id="GO:0019752">
    <property type="term" value="P:carboxylic acid metabolic process"/>
    <property type="evidence" value="ECO:0007669"/>
    <property type="project" value="UniProtKB-ARBA"/>
</dbReference>
<keyword evidence="2" id="KW-0479">Metal-binding</keyword>
<organism evidence="4 5">
    <name type="scientific">Rhizophagus clarus</name>
    <dbReference type="NCBI Taxonomy" id="94130"/>
    <lineage>
        <taxon>Eukaryota</taxon>
        <taxon>Fungi</taxon>
        <taxon>Fungi incertae sedis</taxon>
        <taxon>Mucoromycota</taxon>
        <taxon>Glomeromycotina</taxon>
        <taxon>Glomeromycetes</taxon>
        <taxon>Glomerales</taxon>
        <taxon>Glomeraceae</taxon>
        <taxon>Rhizophagus</taxon>
    </lineage>
</organism>
<dbReference type="Gene3D" id="3.90.850.10">
    <property type="entry name" value="Fumarylacetoacetase-like, C-terminal domain"/>
    <property type="match status" value="1"/>
</dbReference>